<evidence type="ECO:0000256" key="4">
    <source>
        <dbReference type="ARBA" id="ARBA00022989"/>
    </source>
</evidence>
<feature type="domain" description="MacB-like periplasmic core" evidence="9">
    <location>
        <begin position="21"/>
        <end position="251"/>
    </location>
</feature>
<dbReference type="EMBL" id="PHAI01000002">
    <property type="protein sequence ID" value="PKM91529.1"/>
    <property type="molecule type" value="Genomic_DNA"/>
</dbReference>
<evidence type="ECO:0000259" key="8">
    <source>
        <dbReference type="Pfam" id="PF02687"/>
    </source>
</evidence>
<name>A0A2N2EA09_9BACT</name>
<feature type="transmembrane region" description="Helical" evidence="7">
    <location>
        <begin position="379"/>
        <end position="401"/>
    </location>
</feature>
<comment type="similarity">
    <text evidence="6">Belongs to the ABC-4 integral membrane protein family.</text>
</comment>
<keyword evidence="3 7" id="KW-0812">Transmembrane</keyword>
<protein>
    <recommendedName>
        <fullName evidence="12">Multidrug ABC transporter substrate-binding protein</fullName>
    </recommendedName>
</protein>
<evidence type="ECO:0000256" key="7">
    <source>
        <dbReference type="SAM" id="Phobius"/>
    </source>
</evidence>
<feature type="transmembrane region" description="Helical" evidence="7">
    <location>
        <begin position="289"/>
        <end position="314"/>
    </location>
</feature>
<dbReference type="InterPro" id="IPR003838">
    <property type="entry name" value="ABC3_permease_C"/>
</dbReference>
<dbReference type="InterPro" id="IPR025857">
    <property type="entry name" value="MacB_PCD"/>
</dbReference>
<dbReference type="InterPro" id="IPR050250">
    <property type="entry name" value="Macrolide_Exporter_MacB"/>
</dbReference>
<proteinExistence type="inferred from homology"/>
<accession>A0A2N2EA09</accession>
<keyword evidence="5 7" id="KW-0472">Membrane</keyword>
<organism evidence="10 11">
    <name type="scientific">Candidatus Falkowbacteria bacterium HGW-Falkowbacteria-1</name>
    <dbReference type="NCBI Taxonomy" id="2013768"/>
    <lineage>
        <taxon>Bacteria</taxon>
        <taxon>Candidatus Falkowiibacteriota</taxon>
    </lineage>
</organism>
<evidence type="ECO:0000256" key="1">
    <source>
        <dbReference type="ARBA" id="ARBA00004651"/>
    </source>
</evidence>
<keyword evidence="4 7" id="KW-1133">Transmembrane helix</keyword>
<comment type="subcellular location">
    <subcellularLocation>
        <location evidence="1">Cell membrane</location>
        <topology evidence="1">Multi-pass membrane protein</topology>
    </subcellularLocation>
</comment>
<evidence type="ECO:0000313" key="11">
    <source>
        <dbReference type="Proteomes" id="UP000233517"/>
    </source>
</evidence>
<evidence type="ECO:0000259" key="9">
    <source>
        <dbReference type="Pfam" id="PF12704"/>
    </source>
</evidence>
<dbReference type="GO" id="GO:0022857">
    <property type="term" value="F:transmembrane transporter activity"/>
    <property type="evidence" value="ECO:0007669"/>
    <property type="project" value="TreeGrafter"/>
</dbReference>
<reference evidence="10 11" key="1">
    <citation type="journal article" date="2017" name="ISME J.">
        <title>Potential for microbial H2 and metal transformations associated with novel bacteria and archaea in deep terrestrial subsurface sediments.</title>
        <authorList>
            <person name="Hernsdorf A.W."/>
            <person name="Amano Y."/>
            <person name="Miyakawa K."/>
            <person name="Ise K."/>
            <person name="Suzuki Y."/>
            <person name="Anantharaman K."/>
            <person name="Probst A."/>
            <person name="Burstein D."/>
            <person name="Thomas B.C."/>
            <person name="Banfield J.F."/>
        </authorList>
    </citation>
    <scope>NUCLEOTIDE SEQUENCE [LARGE SCALE GENOMIC DNA]</scope>
    <source>
        <strain evidence="10">HGW-Falkowbacteria-1</strain>
    </source>
</reference>
<dbReference type="PANTHER" id="PTHR30572">
    <property type="entry name" value="MEMBRANE COMPONENT OF TRANSPORTER-RELATED"/>
    <property type="match status" value="1"/>
</dbReference>
<keyword evidence="2" id="KW-1003">Cell membrane</keyword>
<feature type="domain" description="ABC3 transporter permease C-terminal" evidence="8">
    <location>
        <begin position="293"/>
        <end position="411"/>
    </location>
</feature>
<dbReference type="Proteomes" id="UP000233517">
    <property type="component" value="Unassembled WGS sequence"/>
</dbReference>
<dbReference type="GO" id="GO:0005886">
    <property type="term" value="C:plasma membrane"/>
    <property type="evidence" value="ECO:0007669"/>
    <property type="project" value="UniProtKB-SubCell"/>
</dbReference>
<evidence type="ECO:0008006" key="12">
    <source>
        <dbReference type="Google" id="ProtNLM"/>
    </source>
</evidence>
<dbReference type="Pfam" id="PF02687">
    <property type="entry name" value="FtsX"/>
    <property type="match status" value="1"/>
</dbReference>
<sequence length="418" mass="45866">MRIIEVAKLSLKLMLKNKMRTGLTVLGMLIGIASIVIVFSAGEGIRSLIIGQIESFGTNIVQTEIRVPNTKTGMQAETESARAVAGGAQITSMKERDLEDLKKIPNVIDGYGAVLGQETVSYANESKGRFLFGVSASYIEIDKSEIASGYFFSDDDDKSLSQVVVLGSNAAEDIFKDQDPINKIITIKKSKYKVVGVLKKKGANMGFSFDDAIILPIKTLQKKILGTDYYMYMVHQVENPNMAEETAQIMTDILRDNHNISDADKDDFRVTTMKEMLDTSKTITDGLTILLLLIVAISLLVGGVGILNVMYVIVSERTPEIGLRKAVGAKFDDIMRQFLTESVLITLIGAFLGMILGVAFSFLIYLGANYFGLDWKLVLPLKAFIVSIVFAIVFGIIFGIFPARKAAKLNPVDALRKE</sequence>
<gene>
    <name evidence="10" type="ORF">CVU82_02960</name>
</gene>
<dbReference type="Pfam" id="PF12704">
    <property type="entry name" value="MacB_PCD"/>
    <property type="match status" value="1"/>
</dbReference>
<evidence type="ECO:0000256" key="6">
    <source>
        <dbReference type="ARBA" id="ARBA00038076"/>
    </source>
</evidence>
<comment type="caution">
    <text evidence="10">The sequence shown here is derived from an EMBL/GenBank/DDBJ whole genome shotgun (WGS) entry which is preliminary data.</text>
</comment>
<feature type="transmembrane region" description="Helical" evidence="7">
    <location>
        <begin position="343"/>
        <end position="367"/>
    </location>
</feature>
<evidence type="ECO:0000256" key="3">
    <source>
        <dbReference type="ARBA" id="ARBA00022692"/>
    </source>
</evidence>
<evidence type="ECO:0000256" key="5">
    <source>
        <dbReference type="ARBA" id="ARBA00023136"/>
    </source>
</evidence>
<dbReference type="PANTHER" id="PTHR30572:SF4">
    <property type="entry name" value="ABC TRANSPORTER PERMEASE YTRF"/>
    <property type="match status" value="1"/>
</dbReference>
<feature type="transmembrane region" description="Helical" evidence="7">
    <location>
        <begin position="21"/>
        <end position="42"/>
    </location>
</feature>
<evidence type="ECO:0000313" key="10">
    <source>
        <dbReference type="EMBL" id="PKM91529.1"/>
    </source>
</evidence>
<evidence type="ECO:0000256" key="2">
    <source>
        <dbReference type="ARBA" id="ARBA00022475"/>
    </source>
</evidence>
<dbReference type="AlphaFoldDB" id="A0A2N2EA09"/>